<organism evidence="1 2">
    <name type="scientific">Methylobacterium mesophilicum SR1.6/6</name>
    <dbReference type="NCBI Taxonomy" id="908290"/>
    <lineage>
        <taxon>Bacteria</taxon>
        <taxon>Pseudomonadati</taxon>
        <taxon>Pseudomonadota</taxon>
        <taxon>Alphaproteobacteria</taxon>
        <taxon>Hyphomicrobiales</taxon>
        <taxon>Methylobacteriaceae</taxon>
        <taxon>Methylobacterium</taxon>
    </lineage>
</organism>
<sequence>MAQEIDRQLDRLEVRHGDILVLRTRQKLQLETAAKWQDDLIRMCRDAGVRDVTVLVLDNATELSVERPATRLVQQHRDVPQLMQGC</sequence>
<accession>A0A6B9FSD4</accession>
<dbReference type="KEGG" id="mmes:MMSR116_29115"/>
<dbReference type="AlphaFoldDB" id="A0A6B9FSD4"/>
<name>A0A6B9FSD4_9HYPH</name>
<dbReference type="Proteomes" id="UP000012488">
    <property type="component" value="Chromosome"/>
</dbReference>
<protein>
    <submittedName>
        <fullName evidence="1">Uncharacterized protein</fullName>
    </submittedName>
</protein>
<proteinExistence type="predicted"/>
<evidence type="ECO:0000313" key="2">
    <source>
        <dbReference type="Proteomes" id="UP000012488"/>
    </source>
</evidence>
<dbReference type="EMBL" id="CP043538">
    <property type="protein sequence ID" value="QGY05500.1"/>
    <property type="molecule type" value="Genomic_DNA"/>
</dbReference>
<gene>
    <name evidence="1" type="ORF">MMSR116_29115</name>
</gene>
<dbReference type="RefSeq" id="WP_010684346.1">
    <property type="nucleotide sequence ID" value="NZ_CP043538.1"/>
</dbReference>
<reference evidence="1 2" key="2">
    <citation type="journal article" date="2013" name="Genome Announc.">
        <title>Draft Genome Sequence of Methylobacterium mesophilicum Strain SR1.6/6, Isolated from Citrus sinensis.</title>
        <authorList>
            <person name="Marinho Almeida D."/>
            <person name="Dini-Andreote F."/>
            <person name="Camargo Neves A.A."/>
            <person name="Juca Ramos R.T."/>
            <person name="Andreote F.D."/>
            <person name="Carneiro A.R."/>
            <person name="Oliveira de Souza Lima A."/>
            <person name="Caracciolo Gomes de Sa P.H."/>
            <person name="Ribeiro Barbosa M.S."/>
            <person name="Araujo W.L."/>
            <person name="Silva A."/>
        </authorList>
    </citation>
    <scope>NUCLEOTIDE SEQUENCE [LARGE SCALE GENOMIC DNA]</scope>
    <source>
        <strain evidence="1 2">SR1.6/6</strain>
    </source>
</reference>
<evidence type="ECO:0000313" key="1">
    <source>
        <dbReference type="EMBL" id="QGY05500.1"/>
    </source>
</evidence>
<reference evidence="1 2" key="1">
    <citation type="journal article" date="2012" name="Genet. Mol. Biol.">
        <title>Analysis of 16S rRNA and mxaF genes revealing insights into Methylobacterium niche-specific plant association.</title>
        <authorList>
            <person name="Dourado M.N."/>
            <person name="Andreote F.D."/>
            <person name="Dini-Andreote F."/>
            <person name="Conti R."/>
            <person name="Araujo J.M."/>
            <person name="Araujo W.L."/>
        </authorList>
    </citation>
    <scope>NUCLEOTIDE SEQUENCE [LARGE SCALE GENOMIC DNA]</scope>
    <source>
        <strain evidence="1 2">SR1.6/6</strain>
    </source>
</reference>